<protein>
    <submittedName>
        <fullName evidence="2">Uncharacterized protein</fullName>
    </submittedName>
</protein>
<dbReference type="EMBL" id="JACJIB010000005">
    <property type="protein sequence ID" value="MBA8913915.1"/>
    <property type="molecule type" value="Genomic_DNA"/>
</dbReference>
<dbReference type="AlphaFoldDB" id="A0AA40S3J0"/>
<evidence type="ECO:0000256" key="1">
    <source>
        <dbReference type="SAM" id="Phobius"/>
    </source>
</evidence>
<reference evidence="2 3" key="1">
    <citation type="submission" date="2020-08" db="EMBL/GenBank/DDBJ databases">
        <title>Genomic Encyclopedia of Type Strains, Phase IV (KMG-IV): sequencing the most valuable type-strain genomes for metagenomic binning, comparative biology and taxonomic classification.</title>
        <authorList>
            <person name="Goeker M."/>
        </authorList>
    </citation>
    <scope>NUCLEOTIDE SEQUENCE [LARGE SCALE GENOMIC DNA]</scope>
    <source>
        <strain evidence="2 3">DSM 11490</strain>
    </source>
</reference>
<dbReference type="RefSeq" id="WP_182555435.1">
    <property type="nucleotide sequence ID" value="NZ_BPRF01000029.1"/>
</dbReference>
<proteinExistence type="predicted"/>
<comment type="caution">
    <text evidence="2">The sequence shown here is derived from an EMBL/GenBank/DDBJ whole genome shotgun (WGS) entry which is preliminary data.</text>
</comment>
<evidence type="ECO:0000313" key="2">
    <source>
        <dbReference type="EMBL" id="MBA8913915.1"/>
    </source>
</evidence>
<keyword evidence="1" id="KW-1133">Transmembrane helix</keyword>
<organism evidence="2 3">
    <name type="scientific">Methylorubrum thiocyanatum</name>
    <dbReference type="NCBI Taxonomy" id="47958"/>
    <lineage>
        <taxon>Bacteria</taxon>
        <taxon>Pseudomonadati</taxon>
        <taxon>Pseudomonadota</taxon>
        <taxon>Alphaproteobacteria</taxon>
        <taxon>Hyphomicrobiales</taxon>
        <taxon>Methylobacteriaceae</taxon>
        <taxon>Methylorubrum</taxon>
    </lineage>
</organism>
<feature type="transmembrane region" description="Helical" evidence="1">
    <location>
        <begin position="6"/>
        <end position="31"/>
    </location>
</feature>
<gene>
    <name evidence="2" type="ORF">HNR51_003006</name>
</gene>
<keyword evidence="1" id="KW-0472">Membrane</keyword>
<dbReference type="Proteomes" id="UP000543554">
    <property type="component" value="Unassembled WGS sequence"/>
</dbReference>
<accession>A0AA40S3J0</accession>
<name>A0AA40S3J0_9HYPH</name>
<keyword evidence="3" id="KW-1185">Reference proteome</keyword>
<sequence length="60" mass="5925">MTAQDARASCALLLIPLPVITVGGVAIRGIVRAGMGGVWMQPAGSIAGLARLGSPRGLGV</sequence>
<evidence type="ECO:0000313" key="3">
    <source>
        <dbReference type="Proteomes" id="UP000543554"/>
    </source>
</evidence>
<keyword evidence="1" id="KW-0812">Transmembrane</keyword>